<feature type="transmembrane region" description="Helical" evidence="1">
    <location>
        <begin position="12"/>
        <end position="30"/>
    </location>
</feature>
<keyword evidence="1" id="KW-1133">Transmembrane helix</keyword>
<dbReference type="EMBL" id="BPQB01000144">
    <property type="protein sequence ID" value="GJF00297.1"/>
    <property type="molecule type" value="Genomic_DNA"/>
</dbReference>
<keyword evidence="1" id="KW-0472">Membrane</keyword>
<comment type="caution">
    <text evidence="2">The sequence shown here is derived from an EMBL/GenBank/DDBJ whole genome shotgun (WGS) entry which is preliminary data.</text>
</comment>
<dbReference type="AlphaFoldDB" id="A0A9P3GSC4"/>
<reference evidence="2 3" key="1">
    <citation type="submission" date="2021-08" db="EMBL/GenBank/DDBJ databases">
        <title>Draft Genome Sequence of Phanerochaete sordida strain YK-624.</title>
        <authorList>
            <person name="Mori T."/>
            <person name="Dohra H."/>
            <person name="Suzuki T."/>
            <person name="Kawagishi H."/>
            <person name="Hirai H."/>
        </authorList>
    </citation>
    <scope>NUCLEOTIDE SEQUENCE [LARGE SCALE GENOMIC DNA]</scope>
    <source>
        <strain evidence="2 3">YK-624</strain>
    </source>
</reference>
<keyword evidence="1" id="KW-0812">Transmembrane</keyword>
<evidence type="ECO:0000256" key="1">
    <source>
        <dbReference type="SAM" id="Phobius"/>
    </source>
</evidence>
<protein>
    <submittedName>
        <fullName evidence="2">Uncharacterized protein</fullName>
    </submittedName>
</protein>
<name>A0A9P3GSC4_9APHY</name>
<sequence length="118" mass="13205">MRSARAVEAWQYVGPYALILITLEMQIFYWRKQPVARNSLKVPAGVALSFASHAVDVCACDPLLREGVLCSSTSIGVKLVRSEIARKRRHSYGGRSESMAWKLRPEARADVWVRSSSP</sequence>
<keyword evidence="3" id="KW-1185">Reference proteome</keyword>
<organism evidence="2 3">
    <name type="scientific">Phanerochaete sordida</name>
    <dbReference type="NCBI Taxonomy" id="48140"/>
    <lineage>
        <taxon>Eukaryota</taxon>
        <taxon>Fungi</taxon>
        <taxon>Dikarya</taxon>
        <taxon>Basidiomycota</taxon>
        <taxon>Agaricomycotina</taxon>
        <taxon>Agaricomycetes</taxon>
        <taxon>Polyporales</taxon>
        <taxon>Phanerochaetaceae</taxon>
        <taxon>Phanerochaete</taxon>
    </lineage>
</organism>
<dbReference type="Proteomes" id="UP000703269">
    <property type="component" value="Unassembled WGS sequence"/>
</dbReference>
<proteinExistence type="predicted"/>
<evidence type="ECO:0000313" key="2">
    <source>
        <dbReference type="EMBL" id="GJF00297.1"/>
    </source>
</evidence>
<accession>A0A9P3GSC4</accession>
<evidence type="ECO:0000313" key="3">
    <source>
        <dbReference type="Proteomes" id="UP000703269"/>
    </source>
</evidence>
<gene>
    <name evidence="2" type="ORF">PsYK624_165810</name>
</gene>